<comment type="caution">
    <text evidence="1">The sequence shown here is derived from an EMBL/GenBank/DDBJ whole genome shotgun (WGS) entry which is preliminary data.</text>
</comment>
<accession>A0ABR7WHJ9</accession>
<protein>
    <submittedName>
        <fullName evidence="1">MaoC family dehydratase N-terminal domain-containing protein</fullName>
    </submittedName>
</protein>
<name>A0ABR7WHJ9_9ACTN</name>
<organism evidence="1 2">
    <name type="scientific">Gordonia hankookensis</name>
    <dbReference type="NCBI Taxonomy" id="589403"/>
    <lineage>
        <taxon>Bacteria</taxon>
        <taxon>Bacillati</taxon>
        <taxon>Actinomycetota</taxon>
        <taxon>Actinomycetes</taxon>
        <taxon>Mycobacteriales</taxon>
        <taxon>Gordoniaceae</taxon>
        <taxon>Gordonia</taxon>
    </lineage>
</organism>
<sequence length="120" mass="12926">MTFTTPDVIVVDGRLLADFAEVLGSQSDDFGLPVVFRVTTELAHQAMDSGTVPSDGIVHTSESLHLRREPRLGDHLSGLLTVERIHRRGGATQLLVRSDIVADGDTSPIAVTTSTLTFRS</sequence>
<keyword evidence="2" id="KW-1185">Reference proteome</keyword>
<reference evidence="1 2" key="1">
    <citation type="submission" date="2020-09" db="EMBL/GenBank/DDBJ databases">
        <title>Novel species in genus Gordonia.</title>
        <authorList>
            <person name="Zhang G."/>
        </authorList>
    </citation>
    <scope>NUCLEOTIDE SEQUENCE [LARGE SCALE GENOMIC DNA]</scope>
    <source>
        <strain evidence="1 2">ON-33</strain>
    </source>
</reference>
<dbReference type="InterPro" id="IPR029069">
    <property type="entry name" value="HotDog_dom_sf"/>
</dbReference>
<gene>
    <name evidence="1" type="ORF">IDF66_21745</name>
</gene>
<dbReference type="RefSeq" id="WP_164309721.1">
    <property type="nucleotide sequence ID" value="NZ_BAABAD010000004.1"/>
</dbReference>
<dbReference type="EMBL" id="JACWMS010000005">
    <property type="protein sequence ID" value="MBD1322211.1"/>
    <property type="molecule type" value="Genomic_DNA"/>
</dbReference>
<dbReference type="SUPFAM" id="SSF54637">
    <property type="entry name" value="Thioesterase/thiol ester dehydrase-isomerase"/>
    <property type="match status" value="1"/>
</dbReference>
<evidence type="ECO:0000313" key="2">
    <source>
        <dbReference type="Proteomes" id="UP000602395"/>
    </source>
</evidence>
<dbReference type="Proteomes" id="UP000602395">
    <property type="component" value="Unassembled WGS sequence"/>
</dbReference>
<proteinExistence type="predicted"/>
<dbReference type="Gene3D" id="3.10.129.10">
    <property type="entry name" value="Hotdog Thioesterase"/>
    <property type="match status" value="1"/>
</dbReference>
<evidence type="ECO:0000313" key="1">
    <source>
        <dbReference type="EMBL" id="MBD1322211.1"/>
    </source>
</evidence>